<dbReference type="EMBL" id="JAUTXU010000133">
    <property type="protein sequence ID" value="KAK3704973.1"/>
    <property type="molecule type" value="Genomic_DNA"/>
</dbReference>
<evidence type="ECO:0000313" key="2">
    <source>
        <dbReference type="Proteomes" id="UP001281147"/>
    </source>
</evidence>
<sequence length="206" mass="22486">MTSLSPNTATKRSFTEYAKTNDANTGGSSKSNHTPVSSSSDGSNIVVATAPRTNQATNTTIQSALSGHAEWKDQTKRAAKVVIKPPKRPLEELDDEDEWDATFADLQALSERRRDHRRQANAEIAALKGEVNALQVAFKKRLKESQDEACSLRAKAQHAELRATKLEESKEAIRQAAQAVTMQNCMTEASHGKAGKSIEDLRRALG</sequence>
<comment type="caution">
    <text evidence="1">The sequence shown here is derived from an EMBL/GenBank/DDBJ whole genome shotgun (WGS) entry which is preliminary data.</text>
</comment>
<name>A0ACC3MXR1_9PEZI</name>
<evidence type="ECO:0000313" key="1">
    <source>
        <dbReference type="EMBL" id="KAK3704973.1"/>
    </source>
</evidence>
<protein>
    <submittedName>
        <fullName evidence="1">Uncharacterized protein</fullName>
    </submittedName>
</protein>
<keyword evidence="2" id="KW-1185">Reference proteome</keyword>
<reference evidence="1" key="1">
    <citation type="submission" date="2023-07" db="EMBL/GenBank/DDBJ databases">
        <title>Black Yeasts Isolated from many extreme environments.</title>
        <authorList>
            <person name="Coleine C."/>
            <person name="Stajich J.E."/>
            <person name="Selbmann L."/>
        </authorList>
    </citation>
    <scope>NUCLEOTIDE SEQUENCE</scope>
    <source>
        <strain evidence="1">CCFEE 5714</strain>
    </source>
</reference>
<accession>A0ACC3MXR1</accession>
<proteinExistence type="predicted"/>
<gene>
    <name evidence="1" type="ORF">LTR37_013490</name>
</gene>
<organism evidence="1 2">
    <name type="scientific">Vermiconidia calcicola</name>
    <dbReference type="NCBI Taxonomy" id="1690605"/>
    <lineage>
        <taxon>Eukaryota</taxon>
        <taxon>Fungi</taxon>
        <taxon>Dikarya</taxon>
        <taxon>Ascomycota</taxon>
        <taxon>Pezizomycotina</taxon>
        <taxon>Dothideomycetes</taxon>
        <taxon>Dothideomycetidae</taxon>
        <taxon>Mycosphaerellales</taxon>
        <taxon>Extremaceae</taxon>
        <taxon>Vermiconidia</taxon>
    </lineage>
</organism>
<dbReference type="Proteomes" id="UP001281147">
    <property type="component" value="Unassembled WGS sequence"/>
</dbReference>